<dbReference type="AlphaFoldDB" id="A0A9N9D662"/>
<feature type="region of interest" description="Disordered" evidence="1">
    <location>
        <begin position="24"/>
        <end position="57"/>
    </location>
</feature>
<evidence type="ECO:0000313" key="2">
    <source>
        <dbReference type="EMBL" id="CAG8624267.1"/>
    </source>
</evidence>
<accession>A0A9N9D662</accession>
<comment type="caution">
    <text evidence="2">The sequence shown here is derived from an EMBL/GenBank/DDBJ whole genome shotgun (WGS) entry which is preliminary data.</text>
</comment>
<gene>
    <name evidence="2" type="ORF">DEBURN_LOCUS10496</name>
</gene>
<sequence>RTQLEQKQTNHQEIESQLTTLAISSGLLTQMPERTSPKRARSPAELPTTKELFRTNR</sequence>
<protein>
    <submittedName>
        <fullName evidence="2">7498_t:CDS:1</fullName>
    </submittedName>
</protein>
<evidence type="ECO:0000256" key="1">
    <source>
        <dbReference type="SAM" id="MobiDB-lite"/>
    </source>
</evidence>
<organism evidence="2 3">
    <name type="scientific">Diversispora eburnea</name>
    <dbReference type="NCBI Taxonomy" id="1213867"/>
    <lineage>
        <taxon>Eukaryota</taxon>
        <taxon>Fungi</taxon>
        <taxon>Fungi incertae sedis</taxon>
        <taxon>Mucoromycota</taxon>
        <taxon>Glomeromycotina</taxon>
        <taxon>Glomeromycetes</taxon>
        <taxon>Diversisporales</taxon>
        <taxon>Diversisporaceae</taxon>
        <taxon>Diversispora</taxon>
    </lineage>
</organism>
<dbReference type="EMBL" id="CAJVPK010003186">
    <property type="protein sequence ID" value="CAG8624267.1"/>
    <property type="molecule type" value="Genomic_DNA"/>
</dbReference>
<feature type="non-terminal residue" evidence="2">
    <location>
        <position position="57"/>
    </location>
</feature>
<name>A0A9N9D662_9GLOM</name>
<keyword evidence="3" id="KW-1185">Reference proteome</keyword>
<proteinExistence type="predicted"/>
<dbReference type="Proteomes" id="UP000789706">
    <property type="component" value="Unassembled WGS sequence"/>
</dbReference>
<reference evidence="2" key="1">
    <citation type="submission" date="2021-06" db="EMBL/GenBank/DDBJ databases">
        <authorList>
            <person name="Kallberg Y."/>
            <person name="Tangrot J."/>
            <person name="Rosling A."/>
        </authorList>
    </citation>
    <scope>NUCLEOTIDE SEQUENCE</scope>
    <source>
        <strain evidence="2">AZ414A</strain>
    </source>
</reference>
<evidence type="ECO:0000313" key="3">
    <source>
        <dbReference type="Proteomes" id="UP000789706"/>
    </source>
</evidence>